<evidence type="ECO:0000313" key="2">
    <source>
        <dbReference type="WBParaSite" id="HCON_00035246-00001"/>
    </source>
</evidence>
<sequence length="80" mass="8929">RLLCSAHISEMLFFSSRSRIEHGLSFHNYIGEFFGNILKFLNNRTCDSEAEPKPFEGTEFANDATVGQAGSQVVCVKPQC</sequence>
<proteinExistence type="predicted"/>
<protein>
    <submittedName>
        <fullName evidence="2">Secreted protein</fullName>
    </submittedName>
</protein>
<accession>A0A7I4Y088</accession>
<dbReference type="AlphaFoldDB" id="A0A7I4Y088"/>
<dbReference type="Proteomes" id="UP000025227">
    <property type="component" value="Unplaced"/>
</dbReference>
<reference evidence="2" key="1">
    <citation type="submission" date="2020-12" db="UniProtKB">
        <authorList>
            <consortium name="WormBaseParasite"/>
        </authorList>
    </citation>
    <scope>IDENTIFICATION</scope>
    <source>
        <strain evidence="2">MHco3</strain>
    </source>
</reference>
<dbReference type="OrthoDB" id="10390281at2759"/>
<evidence type="ECO:0000313" key="1">
    <source>
        <dbReference type="Proteomes" id="UP000025227"/>
    </source>
</evidence>
<keyword evidence="1" id="KW-1185">Reference proteome</keyword>
<dbReference type="WBParaSite" id="HCON_00035246-00001">
    <property type="protein sequence ID" value="HCON_00035246-00001"/>
    <property type="gene ID" value="HCON_00035246"/>
</dbReference>
<name>A0A7I4Y088_HAECO</name>
<organism evidence="1 2">
    <name type="scientific">Haemonchus contortus</name>
    <name type="common">Barber pole worm</name>
    <dbReference type="NCBI Taxonomy" id="6289"/>
    <lineage>
        <taxon>Eukaryota</taxon>
        <taxon>Metazoa</taxon>
        <taxon>Ecdysozoa</taxon>
        <taxon>Nematoda</taxon>
        <taxon>Chromadorea</taxon>
        <taxon>Rhabditida</taxon>
        <taxon>Rhabditina</taxon>
        <taxon>Rhabditomorpha</taxon>
        <taxon>Strongyloidea</taxon>
        <taxon>Trichostrongylidae</taxon>
        <taxon>Haemonchus</taxon>
    </lineage>
</organism>